<dbReference type="SUPFAM" id="SSF54791">
    <property type="entry name" value="Eukaryotic type KH-domain (KH-domain type I)"/>
    <property type="match status" value="1"/>
</dbReference>
<protein>
    <recommendedName>
        <fullName evidence="3">K Homology domain-containing protein</fullName>
    </recommendedName>
</protein>
<dbReference type="GO" id="GO:0005634">
    <property type="term" value="C:nucleus"/>
    <property type="evidence" value="ECO:0007669"/>
    <property type="project" value="TreeGrafter"/>
</dbReference>
<feature type="region of interest" description="Disordered" evidence="2">
    <location>
        <begin position="122"/>
        <end position="148"/>
    </location>
</feature>
<organism evidence="4 5">
    <name type="scientific">Ziziphus jujuba var. spinosa</name>
    <dbReference type="NCBI Taxonomy" id="714518"/>
    <lineage>
        <taxon>Eukaryota</taxon>
        <taxon>Viridiplantae</taxon>
        <taxon>Streptophyta</taxon>
        <taxon>Embryophyta</taxon>
        <taxon>Tracheophyta</taxon>
        <taxon>Spermatophyta</taxon>
        <taxon>Magnoliopsida</taxon>
        <taxon>eudicotyledons</taxon>
        <taxon>Gunneridae</taxon>
        <taxon>Pentapetalae</taxon>
        <taxon>rosids</taxon>
        <taxon>fabids</taxon>
        <taxon>Rosales</taxon>
        <taxon>Rhamnaceae</taxon>
        <taxon>Paliureae</taxon>
        <taxon>Ziziphus</taxon>
    </lineage>
</organism>
<feature type="compositionally biased region" description="Polar residues" evidence="2">
    <location>
        <begin position="825"/>
        <end position="839"/>
    </location>
</feature>
<name>A0A978VGU4_ZIZJJ</name>
<dbReference type="EMBL" id="JAEACU010000004">
    <property type="protein sequence ID" value="KAH7532313.1"/>
    <property type="molecule type" value="Genomic_DNA"/>
</dbReference>
<evidence type="ECO:0000259" key="3">
    <source>
        <dbReference type="SMART" id="SM00322"/>
    </source>
</evidence>
<dbReference type="GO" id="GO:0003729">
    <property type="term" value="F:mRNA binding"/>
    <property type="evidence" value="ECO:0007669"/>
    <property type="project" value="TreeGrafter"/>
</dbReference>
<accession>A0A978VGU4</accession>
<keyword evidence="1" id="KW-0694">RNA-binding</keyword>
<dbReference type="Proteomes" id="UP000813462">
    <property type="component" value="Unassembled WGS sequence"/>
</dbReference>
<proteinExistence type="predicted"/>
<reference evidence="4" key="1">
    <citation type="journal article" date="2021" name="Front. Plant Sci.">
        <title>Chromosome-Scale Genome Assembly for Chinese Sour Jujube and Insights Into Its Genome Evolution and Domestication Signature.</title>
        <authorList>
            <person name="Shen L.-Y."/>
            <person name="Luo H."/>
            <person name="Wang X.-L."/>
            <person name="Wang X.-M."/>
            <person name="Qiu X.-J."/>
            <person name="Liu H."/>
            <person name="Zhou S.-S."/>
            <person name="Jia K.-H."/>
            <person name="Nie S."/>
            <person name="Bao Y.-T."/>
            <person name="Zhang R.-G."/>
            <person name="Yun Q.-Z."/>
            <person name="Chai Y.-H."/>
            <person name="Lu J.-Y."/>
            <person name="Li Y."/>
            <person name="Zhao S.-W."/>
            <person name="Mao J.-F."/>
            <person name="Jia S.-G."/>
            <person name="Mao Y.-M."/>
        </authorList>
    </citation>
    <scope>NUCLEOTIDE SEQUENCE</scope>
    <source>
        <strain evidence="4">AT0</strain>
        <tissue evidence="4">Leaf</tissue>
    </source>
</reference>
<gene>
    <name evidence="4" type="ORF">FEM48_Zijuj04G0006700</name>
</gene>
<dbReference type="Gene3D" id="3.30.1370.10">
    <property type="entry name" value="K Homology domain, type 1"/>
    <property type="match status" value="1"/>
</dbReference>
<dbReference type="InterPro" id="IPR036612">
    <property type="entry name" value="KH_dom_type_1_sf"/>
</dbReference>
<evidence type="ECO:0000313" key="5">
    <source>
        <dbReference type="Proteomes" id="UP000813462"/>
    </source>
</evidence>
<dbReference type="AlphaFoldDB" id="A0A978VGU4"/>
<evidence type="ECO:0000256" key="2">
    <source>
        <dbReference type="SAM" id="MobiDB-lite"/>
    </source>
</evidence>
<dbReference type="InterPro" id="IPR055256">
    <property type="entry name" value="KH_1_KHDC4/BBP-like"/>
</dbReference>
<feature type="region of interest" description="Disordered" evidence="2">
    <location>
        <begin position="807"/>
        <end position="854"/>
    </location>
</feature>
<evidence type="ECO:0000256" key="1">
    <source>
        <dbReference type="ARBA" id="ARBA00022884"/>
    </source>
</evidence>
<dbReference type="Pfam" id="PF22675">
    <property type="entry name" value="KH-I_KHDC4-BBP"/>
    <property type="match status" value="1"/>
</dbReference>
<feature type="region of interest" description="Disordered" evidence="2">
    <location>
        <begin position="413"/>
        <end position="460"/>
    </location>
</feature>
<evidence type="ECO:0000313" key="4">
    <source>
        <dbReference type="EMBL" id="KAH7532313.1"/>
    </source>
</evidence>
<dbReference type="SMART" id="SM00322">
    <property type="entry name" value="KH"/>
    <property type="match status" value="1"/>
</dbReference>
<feature type="compositionally biased region" description="Polar residues" evidence="2">
    <location>
        <begin position="807"/>
        <end position="818"/>
    </location>
</feature>
<dbReference type="GO" id="GO:0048024">
    <property type="term" value="P:regulation of mRNA splicing, via spliceosome"/>
    <property type="evidence" value="ECO:0007669"/>
    <property type="project" value="TreeGrafter"/>
</dbReference>
<dbReference type="InterPro" id="IPR045071">
    <property type="entry name" value="BBP-like"/>
</dbReference>
<sequence length="854" mass="90783">MQQSFLNDLFMSAKVEPPTTALNMSGTTISSKPSTASSGQKVSMFAAKSGFVIPKNKLSGSLVPIFRGAKKLGGSDSFIGESNKQVQRKTKWGPDLTQDTAVRRGRAFAYQTRVDQITQQLKSSVSEAEDDTNSTYAAQTPDEESSRHQIVSEKVEQLELEKREIIGEILKLNPSYKPPPDYKPLLKETRVPIPVKEYPEYNFVGLLYGPGNDNQKRLEKETGAKIQLYGTKPETGEKLEIKSSDGNKVHGAYEELYVHISAETFEKIDAAVSVIELLITSISGNLAAASTASNLASRDNLSVSSQVQVSTTSDLVPSAVVQPVAGPTQMPPQGQVQYTGPWFPSGPPSTAVHLPGSIPPNSSTPVVNNTADLSTSPFKPLNMPSLFGPPPVPVAGFNSILQAPTPVLPRAHPSTQVPQHEYMAQTSSAPIGPQGNPSAMASQPFSAQPKVSTPFSSTGNQMPPMGSPGINRPVMPLLSQPASAATGSSTLWSTGRPVITPASADFNNTGQMAPTMVPPHRPQPLFPQPGVSSTLLSTTITASTFPPRPSTQLSNTPLNHPTLASGFASVPRPHMGLPPTISASVSPAPVPAPAVNSFARPTLGSASVPSIGPSVSLSQPMQSGIPTSVSKSVPNFAPVKPPLVTAPSSGDFTFQSDRPHNPTSQTVARLNSHSANQNALPTSPMLQAPALQAPSSRLPAPNFTAQPVNQMFLRQQVADDHMGQPQSHINAVSFGRNPTAMLVPPRLPTFPDTSPAARNQNLHMRPRNFIPPPQMANLPGPFLPRPGNLVQQNYPVHTNWSVNNPSFTSGKSASSPEQQLYDPFSPTSMFVASEQQGGNATKIRKQENKSSTGI</sequence>
<dbReference type="PANTHER" id="PTHR11208:SF98">
    <property type="entry name" value="RNA-BINDING KH DOMAIN-CONTAINING PROTEIN"/>
    <property type="match status" value="1"/>
</dbReference>
<feature type="domain" description="K Homology" evidence="3">
    <location>
        <begin position="185"/>
        <end position="280"/>
    </location>
</feature>
<dbReference type="PANTHER" id="PTHR11208">
    <property type="entry name" value="RNA-BINDING PROTEIN RELATED"/>
    <property type="match status" value="1"/>
</dbReference>
<comment type="caution">
    <text evidence="4">The sequence shown here is derived from an EMBL/GenBank/DDBJ whole genome shotgun (WGS) entry which is preliminary data.</text>
</comment>
<dbReference type="InterPro" id="IPR004087">
    <property type="entry name" value="KH_dom"/>
</dbReference>